<dbReference type="AlphaFoldDB" id="A0A7V7UWJ7"/>
<name>A0A7V7UWJ7_9BACI</name>
<evidence type="ECO:0000313" key="2">
    <source>
        <dbReference type="Proteomes" id="UP000441354"/>
    </source>
</evidence>
<organism evidence="1 2">
    <name type="scientific">Bacillus mesophilum</name>
    <dbReference type="NCBI Taxonomy" id="1071718"/>
    <lineage>
        <taxon>Bacteria</taxon>
        <taxon>Bacillati</taxon>
        <taxon>Bacillota</taxon>
        <taxon>Bacilli</taxon>
        <taxon>Bacillales</taxon>
        <taxon>Bacillaceae</taxon>
        <taxon>Bacillus</taxon>
    </lineage>
</organism>
<gene>
    <name evidence="1" type="ORF">F7732_17945</name>
</gene>
<dbReference type="InterPro" id="IPR020139">
    <property type="entry name" value="DUF2642"/>
</dbReference>
<reference evidence="1 2" key="1">
    <citation type="journal article" date="2014" name="Arch. Microbiol.">
        <title>Bacillus mesophilum sp. nov., strain IITR-54T, a novel 4-chlorobiphenyl dechlorinating bacterium.</title>
        <authorList>
            <person name="Manickam N."/>
            <person name="Singh N.K."/>
            <person name="Bajaj A."/>
            <person name="Kumar R.M."/>
            <person name="Kaur G."/>
            <person name="Kaur N."/>
            <person name="Bala M."/>
            <person name="Kumar A."/>
            <person name="Mayilraj S."/>
        </authorList>
    </citation>
    <scope>NUCLEOTIDE SEQUENCE [LARGE SCALE GENOMIC DNA]</scope>
    <source>
        <strain evidence="1 2">IITR-54</strain>
    </source>
</reference>
<evidence type="ECO:0000313" key="1">
    <source>
        <dbReference type="EMBL" id="KAB2331104.1"/>
    </source>
</evidence>
<dbReference type="OrthoDB" id="2439488at2"/>
<accession>A0A7V7UWJ7</accession>
<sequence length="78" mass="8730">MVYPRQMEASMQPKQVIVVEPYVYTAVSSLVGKRAVVETSRGSVSGTVLDAKIDHIAIQEAESTFFIRLCEIVWIMPE</sequence>
<dbReference type="Pfam" id="PF10842">
    <property type="entry name" value="DUF2642"/>
    <property type="match status" value="1"/>
</dbReference>
<protein>
    <submittedName>
        <fullName evidence="1">DUF2642 domain-containing protein</fullName>
    </submittedName>
</protein>
<proteinExistence type="predicted"/>
<comment type="caution">
    <text evidence="1">The sequence shown here is derived from an EMBL/GenBank/DDBJ whole genome shotgun (WGS) entry which is preliminary data.</text>
</comment>
<dbReference type="Proteomes" id="UP000441354">
    <property type="component" value="Unassembled WGS sequence"/>
</dbReference>
<dbReference type="EMBL" id="WBOT01000006">
    <property type="protein sequence ID" value="KAB2331104.1"/>
    <property type="molecule type" value="Genomic_DNA"/>
</dbReference>
<keyword evidence="2" id="KW-1185">Reference proteome</keyword>